<accession>A0A2S9YNR6</accession>
<gene>
    <name evidence="1" type="ORF">ENSA7_36060</name>
</gene>
<organism evidence="1 2">
    <name type="scientific">Enhygromyxa salina</name>
    <dbReference type="NCBI Taxonomy" id="215803"/>
    <lineage>
        <taxon>Bacteria</taxon>
        <taxon>Pseudomonadati</taxon>
        <taxon>Myxococcota</taxon>
        <taxon>Polyangia</taxon>
        <taxon>Nannocystales</taxon>
        <taxon>Nannocystaceae</taxon>
        <taxon>Enhygromyxa</taxon>
    </lineage>
</organism>
<proteinExistence type="predicted"/>
<protein>
    <submittedName>
        <fullName evidence="1">Uncharacterized protein</fullName>
    </submittedName>
</protein>
<dbReference type="AlphaFoldDB" id="A0A2S9YNR6"/>
<evidence type="ECO:0000313" key="1">
    <source>
        <dbReference type="EMBL" id="PRQ06730.1"/>
    </source>
</evidence>
<dbReference type="Proteomes" id="UP000238823">
    <property type="component" value="Unassembled WGS sequence"/>
</dbReference>
<comment type="caution">
    <text evidence="1">The sequence shown here is derived from an EMBL/GenBank/DDBJ whole genome shotgun (WGS) entry which is preliminary data.</text>
</comment>
<name>A0A2S9YNR6_9BACT</name>
<dbReference type="EMBL" id="PVNL01000069">
    <property type="protein sequence ID" value="PRQ06730.1"/>
    <property type="molecule type" value="Genomic_DNA"/>
</dbReference>
<reference evidence="1 2" key="1">
    <citation type="submission" date="2018-03" db="EMBL/GenBank/DDBJ databases">
        <title>Draft Genome Sequences of the Obligatory Marine Myxobacteria Enhygromyxa salina SWB007.</title>
        <authorList>
            <person name="Poehlein A."/>
            <person name="Moghaddam J.A."/>
            <person name="Harms H."/>
            <person name="Alanjari M."/>
            <person name="Koenig G.M."/>
            <person name="Daniel R."/>
            <person name="Schaeberle T.F."/>
        </authorList>
    </citation>
    <scope>NUCLEOTIDE SEQUENCE [LARGE SCALE GENOMIC DNA]</scope>
    <source>
        <strain evidence="1 2">SWB007</strain>
    </source>
</reference>
<evidence type="ECO:0000313" key="2">
    <source>
        <dbReference type="Proteomes" id="UP000238823"/>
    </source>
</evidence>
<dbReference type="RefSeq" id="WP_106090577.1">
    <property type="nucleotide sequence ID" value="NZ_PVNL01000069.1"/>
</dbReference>
<sequence>MATKVSFEGKRELRWLMVSRCLITYLEEEVEFSDELWDEWMEAIGRPGVAAVMLCSWGATQPSHQQWRRVTRLMRELDLPVAVVTADRHNLALAKAAAWLGTNIESHRWNELGVAVRAVGLGDQIITAQARITALRDRFGARTPPAEAFAGVDTQPRHVLPMAASSELVYEQSEAIQQRLAQVQARLQAHQSQVAADPVGASVAAPESS</sequence>